<evidence type="ECO:0000313" key="14">
    <source>
        <dbReference type="Proteomes" id="UP000297459"/>
    </source>
</evidence>
<keyword evidence="5" id="KW-1003">Cell membrane</keyword>
<name>A0A4Z1B846_9STAP</name>
<dbReference type="InterPro" id="IPR004638">
    <property type="entry name" value="EmrB-like"/>
</dbReference>
<dbReference type="InterPro" id="IPR020846">
    <property type="entry name" value="MFS_dom"/>
</dbReference>
<comment type="caution">
    <text evidence="13">The sequence shown here is derived from an EMBL/GenBank/DDBJ whole genome shotgun (WGS) entry which is preliminary data.</text>
</comment>
<dbReference type="InterPro" id="IPR036259">
    <property type="entry name" value="MFS_trans_sf"/>
</dbReference>
<evidence type="ECO:0000259" key="12">
    <source>
        <dbReference type="PROSITE" id="PS50850"/>
    </source>
</evidence>
<evidence type="ECO:0000256" key="6">
    <source>
        <dbReference type="ARBA" id="ARBA00022692"/>
    </source>
</evidence>
<keyword evidence="6 11" id="KW-0812">Transmembrane</keyword>
<evidence type="ECO:0000256" key="9">
    <source>
        <dbReference type="ARBA" id="ARBA00040594"/>
    </source>
</evidence>
<feature type="transmembrane region" description="Helical" evidence="11">
    <location>
        <begin position="191"/>
        <end position="210"/>
    </location>
</feature>
<feature type="compositionally biased region" description="Basic and acidic residues" evidence="10">
    <location>
        <begin position="108"/>
        <end position="118"/>
    </location>
</feature>
<evidence type="ECO:0000256" key="8">
    <source>
        <dbReference type="ARBA" id="ARBA00023136"/>
    </source>
</evidence>
<dbReference type="PROSITE" id="PS50850">
    <property type="entry name" value="MFS"/>
    <property type="match status" value="1"/>
</dbReference>
<dbReference type="GO" id="GO:0005886">
    <property type="term" value="C:plasma membrane"/>
    <property type="evidence" value="ECO:0007669"/>
    <property type="project" value="UniProtKB-SubCell"/>
</dbReference>
<comment type="similarity">
    <text evidence="3">Belongs to the major facilitator superfamily. EmrB family.</text>
</comment>
<dbReference type="EMBL" id="SRPJ01000002">
    <property type="protein sequence ID" value="TGN27566.1"/>
    <property type="molecule type" value="Genomic_DNA"/>
</dbReference>
<feature type="transmembrane region" description="Helical" evidence="11">
    <location>
        <begin position="450"/>
        <end position="470"/>
    </location>
</feature>
<feature type="transmembrane region" description="Helical" evidence="11">
    <location>
        <begin position="536"/>
        <end position="561"/>
    </location>
</feature>
<evidence type="ECO:0000256" key="5">
    <source>
        <dbReference type="ARBA" id="ARBA00022475"/>
    </source>
</evidence>
<feature type="transmembrane region" description="Helical" evidence="11">
    <location>
        <begin position="582"/>
        <end position="600"/>
    </location>
</feature>
<accession>A0A4Z1B846</accession>
<gene>
    <name evidence="13" type="ORF">E2558_06885</name>
</gene>
<feature type="compositionally biased region" description="Acidic residues" evidence="10">
    <location>
        <begin position="128"/>
        <end position="147"/>
    </location>
</feature>
<keyword evidence="8 11" id="KW-0472">Membrane</keyword>
<feature type="domain" description="Major facilitator superfamily (MFS) profile" evidence="12">
    <location>
        <begin position="192"/>
        <end position="677"/>
    </location>
</feature>
<protein>
    <recommendedName>
        <fullName evidence="9">Quinolone resistance protein NorB</fullName>
    </recommendedName>
</protein>
<dbReference type="AlphaFoldDB" id="A0A4Z1B846"/>
<dbReference type="NCBIfam" id="TIGR00711">
    <property type="entry name" value="efflux_EmrB"/>
    <property type="match status" value="1"/>
</dbReference>
<comment type="subcellular location">
    <subcellularLocation>
        <location evidence="1">Cell membrane</location>
        <topology evidence="1">Multi-pass membrane protein</topology>
    </subcellularLocation>
</comment>
<feature type="transmembrane region" description="Helical" evidence="11">
    <location>
        <begin position="320"/>
        <end position="340"/>
    </location>
</feature>
<feature type="transmembrane region" description="Helical" evidence="11">
    <location>
        <begin position="409"/>
        <end position="429"/>
    </location>
</feature>
<dbReference type="RefSeq" id="WP_126565650.1">
    <property type="nucleotide sequence ID" value="NZ_BMCY01000002.1"/>
</dbReference>
<keyword evidence="7 11" id="KW-1133">Transmembrane helix</keyword>
<evidence type="ECO:0000256" key="2">
    <source>
        <dbReference type="ARBA" id="ARBA00007520"/>
    </source>
</evidence>
<dbReference type="CDD" id="cd17503">
    <property type="entry name" value="MFS_LmrB_MDR_like"/>
    <property type="match status" value="1"/>
</dbReference>
<feature type="transmembrane region" description="Helical" evidence="11">
    <location>
        <begin position="507"/>
        <end position="524"/>
    </location>
</feature>
<evidence type="ECO:0000256" key="10">
    <source>
        <dbReference type="SAM" id="MobiDB-lite"/>
    </source>
</evidence>
<dbReference type="Pfam" id="PF07690">
    <property type="entry name" value="MFS_1"/>
    <property type="match status" value="1"/>
</dbReference>
<evidence type="ECO:0000256" key="11">
    <source>
        <dbReference type="SAM" id="Phobius"/>
    </source>
</evidence>
<organism evidence="13 14">
    <name type="scientific">Staphylococcus pragensis</name>
    <dbReference type="NCBI Taxonomy" id="1611836"/>
    <lineage>
        <taxon>Bacteria</taxon>
        <taxon>Bacillati</taxon>
        <taxon>Bacillota</taxon>
        <taxon>Bacilli</taxon>
        <taxon>Bacillales</taxon>
        <taxon>Staphylococcaceae</taxon>
        <taxon>Staphylococcus</taxon>
    </lineage>
</organism>
<feature type="compositionally biased region" description="Basic and acidic residues" evidence="10">
    <location>
        <begin position="55"/>
        <end position="100"/>
    </location>
</feature>
<reference evidence="13 14" key="1">
    <citation type="submission" date="2019-04" db="EMBL/GenBank/DDBJ databases">
        <title>Genomic characterization of Staphylococcus petrasii strains.</title>
        <authorList>
            <person name="Vrbovska V."/>
            <person name="Kovarovic V."/>
            <person name="Maslanova I."/>
            <person name="Indrakova A."/>
            <person name="Petras P."/>
            <person name="Sedo O."/>
            <person name="Svec P."/>
            <person name="Fisarova L."/>
            <person name="Sedlacek I."/>
            <person name="Doskar J."/>
            <person name="Pantucek R."/>
        </authorList>
    </citation>
    <scope>NUCLEOTIDE SEQUENCE [LARGE SCALE GENOMIC DNA]</scope>
    <source>
        <strain evidence="13 14">CCM 8529</strain>
    </source>
</reference>
<feature type="transmembrane region" description="Helical" evidence="11">
    <location>
        <begin position="6"/>
        <end position="24"/>
    </location>
</feature>
<evidence type="ECO:0000313" key="13">
    <source>
        <dbReference type="EMBL" id="TGN27566.1"/>
    </source>
</evidence>
<feature type="region of interest" description="Disordered" evidence="10">
    <location>
        <begin position="32"/>
        <end position="166"/>
    </location>
</feature>
<evidence type="ECO:0000256" key="1">
    <source>
        <dbReference type="ARBA" id="ARBA00004651"/>
    </source>
</evidence>
<dbReference type="Proteomes" id="UP000297459">
    <property type="component" value="Unassembled WGS sequence"/>
</dbReference>
<feature type="transmembrane region" description="Helical" evidence="11">
    <location>
        <begin position="476"/>
        <end position="495"/>
    </location>
</feature>
<feature type="transmembrane region" description="Helical" evidence="11">
    <location>
        <begin position="258"/>
        <end position="281"/>
    </location>
</feature>
<keyword evidence="4" id="KW-0813">Transport</keyword>
<dbReference type="Gene3D" id="1.20.1250.20">
    <property type="entry name" value="MFS general substrate transporter like domains"/>
    <property type="match status" value="1"/>
</dbReference>
<evidence type="ECO:0000256" key="3">
    <source>
        <dbReference type="ARBA" id="ARBA00008537"/>
    </source>
</evidence>
<feature type="transmembrane region" description="Helical" evidence="11">
    <location>
        <begin position="654"/>
        <end position="672"/>
    </location>
</feature>
<evidence type="ECO:0000256" key="4">
    <source>
        <dbReference type="ARBA" id="ARBA00022448"/>
    </source>
</evidence>
<dbReference type="Gene3D" id="1.20.1720.10">
    <property type="entry name" value="Multidrug resistance protein D"/>
    <property type="match status" value="1"/>
</dbReference>
<keyword evidence="14" id="KW-1185">Reference proteome</keyword>
<dbReference type="PRINTS" id="PR01036">
    <property type="entry name" value="TCRTETB"/>
</dbReference>
<evidence type="ECO:0000256" key="7">
    <source>
        <dbReference type="ARBA" id="ARBA00022989"/>
    </source>
</evidence>
<comment type="similarity">
    <text evidence="2">Belongs to the major facilitator superfamily. TCR/Tet family.</text>
</comment>
<feature type="transmembrane region" description="Helical" evidence="11">
    <location>
        <begin position="346"/>
        <end position="369"/>
    </location>
</feature>
<dbReference type="PANTHER" id="PTHR42718:SF9">
    <property type="entry name" value="MAJOR FACILITATOR SUPERFAMILY MULTIDRUG TRANSPORTER MFSC"/>
    <property type="match status" value="1"/>
</dbReference>
<sequence>MTATFIIGYIVVAIILVGLINVLLMKSRKNAKSNQSKGQHVNEESKSQSNPSKFKISDLDRDKASNESTSSHHDEEARRHFENEDDHRFDNDKRKDHFESEQDQQDSASEKIHPEQKQASHSLHYSDDASDMNSEEAVGESRDEEDVNNQHLPKDSIYEPINPNSQEGRVNERIKHQKANFVFGKNTTRGMILAALLFGMFIAILNQTLLNVALPKINTEFNISASTGQWLMTGFMLVNGILIPISAFLFNKYSYRRLFIIALVLFTLGSLVCAISTNFPIMMTGRVLQAIGAGVLMPLGSNVIVTIFPPEKRGTAMGTMGIAMILAPAIGPTLSGYIVQNYHWNVMFFGMTALGIIAIIIGFFWFRLYQKTTNPRADYQGIVYSTIGFGALLYGFSEAGNKGWGSGEIIAMFIIGVIFIAAFVIRELTMRAPMLNLEVLKSPTFTLTTIINMVVMMSLFGGMLLLPIYLQNLRGFSALDSGLLLLPGSLVMGLLGPITGRLLDKIGLKPLALFGIAVMAYGTWELTRLNMDTSYLHIMSIYIIRSFGMAFVMMPLMTAAINALPPRLISHGNAFLNTMRQLAGSIGTAILVTVMTTQTTNHVANFANEMDKTNPMIIDKIRQMAMQYGGQSNAMQAILKYVNKLGYIEGINDAFWIATGLAVLAFILSLFLKGKKGAEAEHDRMVKADQNKQVK</sequence>
<feature type="transmembrane region" description="Helical" evidence="11">
    <location>
        <begin position="381"/>
        <end position="397"/>
    </location>
</feature>
<dbReference type="SUPFAM" id="SSF103473">
    <property type="entry name" value="MFS general substrate transporter"/>
    <property type="match status" value="1"/>
</dbReference>
<dbReference type="InterPro" id="IPR011701">
    <property type="entry name" value="MFS"/>
</dbReference>
<proteinExistence type="inferred from homology"/>
<feature type="transmembrane region" description="Helical" evidence="11">
    <location>
        <begin position="287"/>
        <end position="308"/>
    </location>
</feature>
<dbReference type="PANTHER" id="PTHR42718">
    <property type="entry name" value="MAJOR FACILITATOR SUPERFAMILY MULTIDRUG TRANSPORTER MFSC"/>
    <property type="match status" value="1"/>
</dbReference>
<dbReference type="GO" id="GO:0022857">
    <property type="term" value="F:transmembrane transporter activity"/>
    <property type="evidence" value="ECO:0007669"/>
    <property type="project" value="InterPro"/>
</dbReference>
<feature type="transmembrane region" description="Helical" evidence="11">
    <location>
        <begin position="230"/>
        <end position="251"/>
    </location>
</feature>